<accession>A0ABT0BKV6</accession>
<dbReference type="EMBL" id="JALHLG010000003">
    <property type="protein sequence ID" value="MCJ2185695.1"/>
    <property type="molecule type" value="Genomic_DNA"/>
</dbReference>
<organism evidence="1 2">
    <name type="scientific">Novosphingobium beihaiensis</name>
    <dbReference type="NCBI Taxonomy" id="2930389"/>
    <lineage>
        <taxon>Bacteria</taxon>
        <taxon>Pseudomonadati</taxon>
        <taxon>Pseudomonadota</taxon>
        <taxon>Alphaproteobacteria</taxon>
        <taxon>Sphingomonadales</taxon>
        <taxon>Sphingomonadaceae</taxon>
        <taxon>Novosphingobium</taxon>
    </lineage>
</organism>
<sequence>MSAPEFKKFPTSLRHCNNCKLLYRHPTTSEHESKAFYEKEYYQPGLTTDLPNSEALKKLIKSNFAGSEKDFSRWLPLIHSISKKLNKKIRVLDYGANWGYTAHQLNEQEYIEDALAYEYSSVRSAFGAKNLNIKYVNENEFSQDFDLVFSSHAIEHMHNPSIFKKHMDKLLPIGGYCIVTCPNGSLTAMINKSSGWRKLWGEAHPNFISDEFLLNQFNNYEGAIFREDLSDLKNFDYLNHLSTPPASFLPISSNLIGVFRRTTLGSNPGSH</sequence>
<evidence type="ECO:0000313" key="2">
    <source>
        <dbReference type="Proteomes" id="UP001202281"/>
    </source>
</evidence>
<name>A0ABT0BKV6_9SPHN</name>
<keyword evidence="1" id="KW-0489">Methyltransferase</keyword>
<keyword evidence="2" id="KW-1185">Reference proteome</keyword>
<dbReference type="Proteomes" id="UP001202281">
    <property type="component" value="Unassembled WGS sequence"/>
</dbReference>
<gene>
    <name evidence="1" type="ORF">MTR66_02575</name>
</gene>
<proteinExistence type="predicted"/>
<dbReference type="Gene3D" id="3.40.50.150">
    <property type="entry name" value="Vaccinia Virus protein VP39"/>
    <property type="match status" value="1"/>
</dbReference>
<dbReference type="GO" id="GO:0008168">
    <property type="term" value="F:methyltransferase activity"/>
    <property type="evidence" value="ECO:0007669"/>
    <property type="project" value="UniProtKB-KW"/>
</dbReference>
<dbReference type="InterPro" id="IPR029063">
    <property type="entry name" value="SAM-dependent_MTases_sf"/>
</dbReference>
<protein>
    <submittedName>
        <fullName evidence="1">Class I SAM-dependent methyltransferase</fullName>
    </submittedName>
</protein>
<reference evidence="1 2" key="1">
    <citation type="submission" date="2022-04" db="EMBL/GenBank/DDBJ databases">
        <title>Identification of a novel bacterium isolated from mangrove sediments.</title>
        <authorList>
            <person name="Pan X."/>
        </authorList>
    </citation>
    <scope>NUCLEOTIDE SEQUENCE [LARGE SCALE GENOMIC DNA]</scope>
    <source>
        <strain evidence="1 2">B2638</strain>
    </source>
</reference>
<dbReference type="RefSeq" id="WP_243917627.1">
    <property type="nucleotide sequence ID" value="NZ_JALHLG010000003.1"/>
</dbReference>
<dbReference type="SUPFAM" id="SSF53335">
    <property type="entry name" value="S-adenosyl-L-methionine-dependent methyltransferases"/>
    <property type="match status" value="1"/>
</dbReference>
<keyword evidence="1" id="KW-0808">Transferase</keyword>
<evidence type="ECO:0000313" key="1">
    <source>
        <dbReference type="EMBL" id="MCJ2185695.1"/>
    </source>
</evidence>
<dbReference type="Pfam" id="PF13489">
    <property type="entry name" value="Methyltransf_23"/>
    <property type="match status" value="1"/>
</dbReference>
<dbReference type="GO" id="GO:0032259">
    <property type="term" value="P:methylation"/>
    <property type="evidence" value="ECO:0007669"/>
    <property type="project" value="UniProtKB-KW"/>
</dbReference>
<comment type="caution">
    <text evidence="1">The sequence shown here is derived from an EMBL/GenBank/DDBJ whole genome shotgun (WGS) entry which is preliminary data.</text>
</comment>